<feature type="domain" description="Sulfatase-modifying factor enzyme-like" evidence="1">
    <location>
        <begin position="111"/>
        <end position="158"/>
    </location>
</feature>
<comment type="caution">
    <text evidence="2">The sequence shown here is derived from an EMBL/GenBank/DDBJ whole genome shotgun (WGS) entry which is preliminary data.</text>
</comment>
<dbReference type="Pfam" id="PF03781">
    <property type="entry name" value="FGE-sulfatase"/>
    <property type="match status" value="1"/>
</dbReference>
<dbReference type="Gene3D" id="3.90.1580.10">
    <property type="entry name" value="paralog of FGE (formylglycine-generating enzyme)"/>
    <property type="match status" value="1"/>
</dbReference>
<dbReference type="SUPFAM" id="SSF56436">
    <property type="entry name" value="C-type lectin-like"/>
    <property type="match status" value="1"/>
</dbReference>
<feature type="non-terminal residue" evidence="2">
    <location>
        <position position="175"/>
    </location>
</feature>
<gene>
    <name evidence="2" type="ORF">S01H1_32430</name>
</gene>
<evidence type="ECO:0000259" key="1">
    <source>
        <dbReference type="Pfam" id="PF03781"/>
    </source>
</evidence>
<dbReference type="InterPro" id="IPR005532">
    <property type="entry name" value="SUMF_dom"/>
</dbReference>
<proteinExistence type="predicted"/>
<accession>X0VRC1</accession>
<name>X0VRC1_9ZZZZ</name>
<organism evidence="2">
    <name type="scientific">marine sediment metagenome</name>
    <dbReference type="NCBI Taxonomy" id="412755"/>
    <lineage>
        <taxon>unclassified sequences</taxon>
        <taxon>metagenomes</taxon>
        <taxon>ecological metagenomes</taxon>
    </lineage>
</organism>
<reference evidence="2" key="1">
    <citation type="journal article" date="2014" name="Front. Microbiol.">
        <title>High frequency of phylogenetically diverse reductive dehalogenase-homologous genes in deep subseafloor sedimentary metagenomes.</title>
        <authorList>
            <person name="Kawai M."/>
            <person name="Futagami T."/>
            <person name="Toyoda A."/>
            <person name="Takaki Y."/>
            <person name="Nishi S."/>
            <person name="Hori S."/>
            <person name="Arai W."/>
            <person name="Tsubouchi T."/>
            <person name="Morono Y."/>
            <person name="Uchiyama I."/>
            <person name="Ito T."/>
            <person name="Fujiyama A."/>
            <person name="Inagaki F."/>
            <person name="Takami H."/>
        </authorList>
    </citation>
    <scope>NUCLEOTIDE SEQUENCE</scope>
    <source>
        <strain evidence="2">Expedition CK06-06</strain>
    </source>
</reference>
<sequence>MNRIHIECALKGANSILPDPYIAGMDVDDDDWGAAVSVGKVLLDVGLGNVRESAEGQAVLERTRRWLAALLQAGALNRRERVEAGNVLVRLGDPRFRSDTWYLPDELLLGFVEIPEGPFVMGEREERHEVSLPTYYIARYPVTVAQFRAFVEESDYQPGASECLQRLANHPVVWV</sequence>
<evidence type="ECO:0000313" key="2">
    <source>
        <dbReference type="EMBL" id="GAG03101.1"/>
    </source>
</evidence>
<dbReference type="InterPro" id="IPR016187">
    <property type="entry name" value="CTDL_fold"/>
</dbReference>
<dbReference type="InterPro" id="IPR042095">
    <property type="entry name" value="SUMF_sf"/>
</dbReference>
<protein>
    <recommendedName>
        <fullName evidence="1">Sulfatase-modifying factor enzyme-like domain-containing protein</fullName>
    </recommendedName>
</protein>
<dbReference type="AlphaFoldDB" id="X0VRC1"/>
<dbReference type="EMBL" id="BARS01020077">
    <property type="protein sequence ID" value="GAG03101.1"/>
    <property type="molecule type" value="Genomic_DNA"/>
</dbReference>